<dbReference type="InterPro" id="IPR023406">
    <property type="entry name" value="Topo_IA_AS"/>
</dbReference>
<dbReference type="SUPFAM" id="SSF56712">
    <property type="entry name" value="Prokaryotic type I DNA topoisomerase"/>
    <property type="match status" value="1"/>
</dbReference>
<dbReference type="InterPro" id="IPR013497">
    <property type="entry name" value="Topo_IA_cen"/>
</dbReference>
<dbReference type="PANTHER" id="PTHR42785:SF1">
    <property type="entry name" value="DNA TOPOISOMERASE"/>
    <property type="match status" value="1"/>
</dbReference>
<accession>A0A383CCJ9</accession>
<name>A0A383CCJ9_9ZZZZ</name>
<dbReference type="GO" id="GO:0003677">
    <property type="term" value="F:DNA binding"/>
    <property type="evidence" value="ECO:0007669"/>
    <property type="project" value="UniProtKB-KW"/>
</dbReference>
<dbReference type="EMBL" id="UINC01207626">
    <property type="protein sequence ID" value="SVE29793.1"/>
    <property type="molecule type" value="Genomic_DNA"/>
</dbReference>
<evidence type="ECO:0000256" key="1">
    <source>
        <dbReference type="ARBA" id="ARBA00023029"/>
    </source>
</evidence>
<protein>
    <recommendedName>
        <fullName evidence="5">Topo IA-type catalytic domain-containing protein</fullName>
    </recommendedName>
</protein>
<feature type="compositionally biased region" description="Basic and acidic residues" evidence="4">
    <location>
        <begin position="100"/>
        <end position="114"/>
    </location>
</feature>
<dbReference type="InterPro" id="IPR003602">
    <property type="entry name" value="Topo_IA_DNA-bd_dom"/>
</dbReference>
<dbReference type="PROSITE" id="PS52039">
    <property type="entry name" value="TOPO_IA_2"/>
    <property type="match status" value="1"/>
</dbReference>
<dbReference type="InterPro" id="IPR013825">
    <property type="entry name" value="Topo_IA_cen_sub2"/>
</dbReference>
<dbReference type="GO" id="GO:0006265">
    <property type="term" value="P:DNA topological change"/>
    <property type="evidence" value="ECO:0007669"/>
    <property type="project" value="InterPro"/>
</dbReference>
<dbReference type="Gene3D" id="2.70.20.10">
    <property type="entry name" value="Topoisomerase I, domain 3"/>
    <property type="match status" value="1"/>
</dbReference>
<dbReference type="AlphaFoldDB" id="A0A383CCJ9"/>
<dbReference type="PROSITE" id="PS00396">
    <property type="entry name" value="TOPO_IA_1"/>
    <property type="match status" value="1"/>
</dbReference>
<dbReference type="Pfam" id="PF01131">
    <property type="entry name" value="Topoisom_bac"/>
    <property type="match status" value="1"/>
</dbReference>
<dbReference type="InterPro" id="IPR013824">
    <property type="entry name" value="Topo_IA_cen_sub1"/>
</dbReference>
<evidence type="ECO:0000256" key="4">
    <source>
        <dbReference type="SAM" id="MobiDB-lite"/>
    </source>
</evidence>
<dbReference type="SMART" id="SM00437">
    <property type="entry name" value="TOP1Ac"/>
    <property type="match status" value="1"/>
</dbReference>
<dbReference type="PANTHER" id="PTHR42785">
    <property type="entry name" value="DNA TOPOISOMERASE, TYPE IA, CORE"/>
    <property type="match status" value="1"/>
</dbReference>
<keyword evidence="2" id="KW-0238">DNA-binding</keyword>
<proteinExistence type="predicted"/>
<evidence type="ECO:0000256" key="2">
    <source>
        <dbReference type="ARBA" id="ARBA00023125"/>
    </source>
</evidence>
<feature type="non-terminal residue" evidence="6">
    <location>
        <position position="241"/>
    </location>
</feature>
<dbReference type="InterPro" id="IPR023405">
    <property type="entry name" value="Topo_IA_core_domain"/>
</dbReference>
<dbReference type="InterPro" id="IPR000380">
    <property type="entry name" value="Topo_IA"/>
</dbReference>
<feature type="domain" description="Topo IA-type catalytic" evidence="5">
    <location>
        <begin position="1"/>
        <end position="241"/>
    </location>
</feature>
<dbReference type="Gene3D" id="1.10.290.10">
    <property type="entry name" value="Topoisomerase I, domain 4"/>
    <property type="match status" value="1"/>
</dbReference>
<keyword evidence="3" id="KW-0413">Isomerase</keyword>
<gene>
    <name evidence="6" type="ORF">METZ01_LOCUS482647</name>
</gene>
<dbReference type="InterPro" id="IPR013826">
    <property type="entry name" value="Topo_IA_cen_sub3"/>
</dbReference>
<evidence type="ECO:0000313" key="6">
    <source>
        <dbReference type="EMBL" id="SVE29793.1"/>
    </source>
</evidence>
<evidence type="ECO:0000259" key="5">
    <source>
        <dbReference type="PROSITE" id="PS52039"/>
    </source>
</evidence>
<feature type="region of interest" description="Disordered" evidence="4">
    <location>
        <begin position="100"/>
        <end position="120"/>
    </location>
</feature>
<feature type="non-terminal residue" evidence="6">
    <location>
        <position position="1"/>
    </location>
</feature>
<reference evidence="6" key="1">
    <citation type="submission" date="2018-05" db="EMBL/GenBank/DDBJ databases">
        <authorList>
            <person name="Lanie J.A."/>
            <person name="Ng W.-L."/>
            <person name="Kazmierczak K.M."/>
            <person name="Andrzejewski T.M."/>
            <person name="Davidsen T.M."/>
            <person name="Wayne K.J."/>
            <person name="Tettelin H."/>
            <person name="Glass J.I."/>
            <person name="Rusch D."/>
            <person name="Podicherti R."/>
            <person name="Tsui H.-C.T."/>
            <person name="Winkler M.E."/>
        </authorList>
    </citation>
    <scope>NUCLEOTIDE SEQUENCE</scope>
</reference>
<sequence length="241" mass="26585">GDISGVPFQASDIIREEKSVKPKPPFTTSTLQQRASTRLRLSAKQTMGAAQGLYQNGLITYIRTDSTRVSAGAVNQARGWIEEQFGEAYIPAKGQFYGGKNEKKSTQDAHEAIRPTKVSLHPSEASKKLDANQAEVYELVWLRFVASQMSAKVYDNTRVVFMLAGNSSKEYEFQASGSVVKFPGHERLYVEAKESGKKITRAELPPIPNMGEGDVADLKNLNTEKHFTRAPGRFSEAGLVK</sequence>
<dbReference type="GO" id="GO:0003917">
    <property type="term" value="F:DNA topoisomerase type I (single strand cut, ATP-independent) activity"/>
    <property type="evidence" value="ECO:0007669"/>
    <property type="project" value="InterPro"/>
</dbReference>
<dbReference type="Gene3D" id="1.10.460.10">
    <property type="entry name" value="Topoisomerase I, domain 2"/>
    <property type="match status" value="1"/>
</dbReference>
<keyword evidence="1" id="KW-0799">Topoisomerase</keyword>
<evidence type="ECO:0000256" key="3">
    <source>
        <dbReference type="ARBA" id="ARBA00023235"/>
    </source>
</evidence>
<organism evidence="6">
    <name type="scientific">marine metagenome</name>
    <dbReference type="NCBI Taxonomy" id="408172"/>
    <lineage>
        <taxon>unclassified sequences</taxon>
        <taxon>metagenomes</taxon>
        <taxon>ecological metagenomes</taxon>
    </lineage>
</organism>